<feature type="region of interest" description="Disordered" evidence="1">
    <location>
        <begin position="841"/>
        <end position="863"/>
    </location>
</feature>
<proteinExistence type="predicted"/>
<dbReference type="AlphaFoldDB" id="A0A976FJ42"/>
<feature type="compositionally biased region" description="Polar residues" evidence="1">
    <location>
        <begin position="841"/>
        <end position="853"/>
    </location>
</feature>
<dbReference type="OrthoDB" id="129949at2759"/>
<dbReference type="KEGG" id="blac:94350052"/>
<gene>
    <name evidence="2" type="ORF">CCR75_006311</name>
</gene>
<dbReference type="EMBL" id="SHOA02000014">
    <property type="protein sequence ID" value="TDH67429.1"/>
    <property type="molecule type" value="Genomic_DNA"/>
</dbReference>
<dbReference type="Proteomes" id="UP000294530">
    <property type="component" value="Unassembled WGS sequence"/>
</dbReference>
<protein>
    <submittedName>
        <fullName evidence="2">Uncharacterized protein</fullName>
    </submittedName>
</protein>
<evidence type="ECO:0000256" key="1">
    <source>
        <dbReference type="SAM" id="MobiDB-lite"/>
    </source>
</evidence>
<sequence length="863" mass="97321">MADPAWGTTSLLEEESTHALCTFQPTDPLSKHQKVSLEQQLAAPLSQPHSVGRGTFPQHAREAPPADGYAYCVPYMHHITPIPLQPSETAADLDELALMASDDWQQLQHKIQGQFEQQQQELLAQRQKQQQRELFLQEKRIQADVRQQELPQRRLQMRVEKHPSSGAEEYERMTWHKEAQAQSPQSSQAHVEKAGCCRQLPKVSSINGIFAAHQVSQPIQSHLKARNPKVFLVREDTLQEHELFSIGAPANTTFTSPMHKWFQRLPQQLQPYSFGSKAENSHQEMKSSQSTSNFCTNDFIIDELVEFYSTNLPPIAAPSASRIAAAQDKHVSTINFEQNIEHIIAQTRNEASTRKQVSCTNSRRQIPPTKASIVPGNSLTSESMRILSMRDLLNGDNTFTKLDSSRNRAKEGKQKQVHSNWKAPSKEKAVKHRRLLEQLYKRKHKSLSMSRVVGDVLLRQHTISQLESTNLSKSKFLSLKKPRSARSVEQTAGHAEKSPISLKAQPMERQKWTTAIKSMGPMNRQAVASSAERFKQLTRKKMIAPKLASSSGRQQAKGTGASAQAALATTHTEEMSGCSQLKANMCINNDRKCAGDASDPPTKSALRCHEQKFSKKLLCIAEGGLVEQVHISKKRRRLKLRAAHMESLASRDTKKPHEEANHILSSQFESRLQAETAVRSSSKRALTASNISSVENRTIVIFCKRDFMRYQAVKIWRKYQDQFEAQEEWREVRVAGKRTRYLHSRYDQLQRLQKRKYTRSCKLRQNALNESYHFETSSSQADSKMPISTEAVLLPFDNGPFAAKWPDQMATEEIDGCGPSTDVQAACSGYIKLVAADNSPMKGQNASKIQQKPTIKVEANGLN</sequence>
<dbReference type="RefSeq" id="XP_067816928.1">
    <property type="nucleotide sequence ID" value="XM_067964381.1"/>
</dbReference>
<name>A0A976FJ42_BRELC</name>
<dbReference type="GeneID" id="94350052"/>
<evidence type="ECO:0000313" key="2">
    <source>
        <dbReference type="EMBL" id="TDH67429.1"/>
    </source>
</evidence>
<evidence type="ECO:0000313" key="3">
    <source>
        <dbReference type="Proteomes" id="UP000294530"/>
    </source>
</evidence>
<organism evidence="2 3">
    <name type="scientific">Bremia lactucae</name>
    <name type="common">Lettuce downy mildew</name>
    <dbReference type="NCBI Taxonomy" id="4779"/>
    <lineage>
        <taxon>Eukaryota</taxon>
        <taxon>Sar</taxon>
        <taxon>Stramenopiles</taxon>
        <taxon>Oomycota</taxon>
        <taxon>Peronosporomycetes</taxon>
        <taxon>Peronosporales</taxon>
        <taxon>Peronosporaceae</taxon>
        <taxon>Bremia</taxon>
    </lineage>
</organism>
<keyword evidence="3" id="KW-1185">Reference proteome</keyword>
<feature type="compositionally biased region" description="Polar residues" evidence="1">
    <location>
        <begin position="349"/>
        <end position="364"/>
    </location>
</feature>
<feature type="region of interest" description="Disordered" evidence="1">
    <location>
        <begin position="407"/>
        <end position="428"/>
    </location>
</feature>
<accession>A0A976FJ42</accession>
<comment type="caution">
    <text evidence="2">The sequence shown here is derived from an EMBL/GenBank/DDBJ whole genome shotgun (WGS) entry which is preliminary data.</text>
</comment>
<feature type="region of interest" description="Disordered" evidence="1">
    <location>
        <begin position="349"/>
        <end position="375"/>
    </location>
</feature>
<reference evidence="2 3" key="1">
    <citation type="journal article" date="2021" name="Genome Biol.">
        <title>AFLAP: assembly-free linkage analysis pipeline using k-mers from genome sequencing data.</title>
        <authorList>
            <person name="Fletcher K."/>
            <person name="Zhang L."/>
            <person name="Gil J."/>
            <person name="Han R."/>
            <person name="Cavanaugh K."/>
            <person name="Michelmore R."/>
        </authorList>
    </citation>
    <scope>NUCLEOTIDE SEQUENCE [LARGE SCALE GENOMIC DNA]</scope>
    <source>
        <strain evidence="2 3">SF5</strain>
    </source>
</reference>